<sequence length="83" mass="7994">MGSPPSTISATAADTIASAAARLPLAPCCLPPDAGLCGAAAGRGCVQPTGAPANPAGSGGACAVLHFISEDLTLFDTVQGEWV</sequence>
<reference evidence="1 2" key="1">
    <citation type="submission" date="2020-02" db="EMBL/GenBank/DDBJ databases">
        <title>Draft genome sequence of Haematococcus lacustris strain NIES-144.</title>
        <authorList>
            <person name="Morimoto D."/>
            <person name="Nakagawa S."/>
            <person name="Yoshida T."/>
            <person name="Sawayama S."/>
        </authorList>
    </citation>
    <scope>NUCLEOTIDE SEQUENCE [LARGE SCALE GENOMIC DNA]</scope>
    <source>
        <strain evidence="1 2">NIES-144</strain>
    </source>
</reference>
<dbReference type="EMBL" id="BLLF01001140">
    <property type="protein sequence ID" value="GFH17390.1"/>
    <property type="molecule type" value="Genomic_DNA"/>
</dbReference>
<comment type="caution">
    <text evidence="1">The sequence shown here is derived from an EMBL/GenBank/DDBJ whole genome shotgun (WGS) entry which is preliminary data.</text>
</comment>
<keyword evidence="2" id="KW-1185">Reference proteome</keyword>
<accession>A0A699Z7F8</accession>
<gene>
    <name evidence="1" type="ORF">HaLaN_14019</name>
</gene>
<name>A0A699Z7F8_HAELA</name>
<evidence type="ECO:0000313" key="1">
    <source>
        <dbReference type="EMBL" id="GFH17390.1"/>
    </source>
</evidence>
<evidence type="ECO:0000313" key="2">
    <source>
        <dbReference type="Proteomes" id="UP000485058"/>
    </source>
</evidence>
<dbReference type="AlphaFoldDB" id="A0A699Z7F8"/>
<proteinExistence type="predicted"/>
<protein>
    <submittedName>
        <fullName evidence="1">Uncharacterized protein</fullName>
    </submittedName>
</protein>
<organism evidence="1 2">
    <name type="scientific">Haematococcus lacustris</name>
    <name type="common">Green alga</name>
    <name type="synonym">Haematococcus pluvialis</name>
    <dbReference type="NCBI Taxonomy" id="44745"/>
    <lineage>
        <taxon>Eukaryota</taxon>
        <taxon>Viridiplantae</taxon>
        <taxon>Chlorophyta</taxon>
        <taxon>core chlorophytes</taxon>
        <taxon>Chlorophyceae</taxon>
        <taxon>CS clade</taxon>
        <taxon>Chlamydomonadales</taxon>
        <taxon>Haematococcaceae</taxon>
        <taxon>Haematococcus</taxon>
    </lineage>
</organism>
<dbReference type="Proteomes" id="UP000485058">
    <property type="component" value="Unassembled WGS sequence"/>
</dbReference>